<dbReference type="InterPro" id="IPR001623">
    <property type="entry name" value="DnaJ_domain"/>
</dbReference>
<name>A0A6C0AP93_9ZZZZ</name>
<organism evidence="3">
    <name type="scientific">viral metagenome</name>
    <dbReference type="NCBI Taxonomy" id="1070528"/>
    <lineage>
        <taxon>unclassified sequences</taxon>
        <taxon>metagenomes</taxon>
        <taxon>organismal metagenomes</taxon>
    </lineage>
</organism>
<protein>
    <recommendedName>
        <fullName evidence="2">J domain-containing protein</fullName>
    </recommendedName>
</protein>
<feature type="region of interest" description="Disordered" evidence="1">
    <location>
        <begin position="74"/>
        <end position="106"/>
    </location>
</feature>
<dbReference type="SUPFAM" id="SSF46565">
    <property type="entry name" value="Chaperone J-domain"/>
    <property type="match status" value="1"/>
</dbReference>
<proteinExistence type="predicted"/>
<dbReference type="EMBL" id="MN740758">
    <property type="protein sequence ID" value="QHS81572.1"/>
    <property type="molecule type" value="Genomic_DNA"/>
</dbReference>
<evidence type="ECO:0000256" key="1">
    <source>
        <dbReference type="SAM" id="MobiDB-lite"/>
    </source>
</evidence>
<dbReference type="GO" id="GO:0005789">
    <property type="term" value="C:endoplasmic reticulum membrane"/>
    <property type="evidence" value="ECO:0007669"/>
    <property type="project" value="TreeGrafter"/>
</dbReference>
<evidence type="ECO:0000313" key="3">
    <source>
        <dbReference type="EMBL" id="QHS81572.1"/>
    </source>
</evidence>
<reference evidence="3" key="1">
    <citation type="journal article" date="2020" name="Nature">
        <title>Giant virus diversity and host interactions through global metagenomics.</title>
        <authorList>
            <person name="Schulz F."/>
            <person name="Roux S."/>
            <person name="Paez-Espino D."/>
            <person name="Jungbluth S."/>
            <person name="Walsh D.A."/>
            <person name="Denef V.J."/>
            <person name="McMahon K.D."/>
            <person name="Konstantinidis K.T."/>
            <person name="Eloe-Fadrosh E.A."/>
            <person name="Kyrpides N.C."/>
            <person name="Woyke T."/>
        </authorList>
    </citation>
    <scope>NUCLEOTIDE SEQUENCE</scope>
    <source>
        <strain evidence="3">GVMAG-S-1101164-72</strain>
    </source>
</reference>
<dbReference type="AlphaFoldDB" id="A0A6C0AP93"/>
<dbReference type="InterPro" id="IPR051100">
    <property type="entry name" value="DnaJ_subfamily_B/C"/>
</dbReference>
<dbReference type="Gene3D" id="1.10.287.110">
    <property type="entry name" value="DnaJ domain"/>
    <property type="match status" value="1"/>
</dbReference>
<dbReference type="SMART" id="SM00271">
    <property type="entry name" value="DnaJ"/>
    <property type="match status" value="1"/>
</dbReference>
<dbReference type="PROSITE" id="PS50076">
    <property type="entry name" value="DNAJ_2"/>
    <property type="match status" value="1"/>
</dbReference>
<dbReference type="GO" id="GO:0030544">
    <property type="term" value="F:Hsp70 protein binding"/>
    <property type="evidence" value="ECO:0007669"/>
    <property type="project" value="TreeGrafter"/>
</dbReference>
<dbReference type="CDD" id="cd06257">
    <property type="entry name" value="DnaJ"/>
    <property type="match status" value="1"/>
</dbReference>
<dbReference type="Pfam" id="PF00226">
    <property type="entry name" value="DnaJ"/>
    <property type="match status" value="1"/>
</dbReference>
<dbReference type="GO" id="GO:0071218">
    <property type="term" value="P:cellular response to misfolded protein"/>
    <property type="evidence" value="ECO:0007669"/>
    <property type="project" value="TreeGrafter"/>
</dbReference>
<dbReference type="PANTHER" id="PTHR43908">
    <property type="entry name" value="AT29763P-RELATED"/>
    <property type="match status" value="1"/>
</dbReference>
<dbReference type="InterPro" id="IPR036869">
    <property type="entry name" value="J_dom_sf"/>
</dbReference>
<accession>A0A6C0AP93</accession>
<sequence length="455" mass="51260">MGNGVSVSAFDPAHVRIYQNILQLQSPQTRVQMIQTCLAGIEYTQTAKRAGVYSYLLNYMSTVQNGGQPPVLPGENGANGVTNGVAGQHHTQHHTQQQQQYQQQQQPIPRTLMNNFQNPVVYPKPEINTRKVTGQLTNYAEPKQNAWTAITQTPQQKMVSYFSSCLEVLGIQEEVTLTEEALKKAYKRASLKAHPDKGGSEEQFEAVTRAFAYLTEILKRLQGGRAGGLKEVAAPEQLTSGRSEESKAWQHVEPVKLNPKNLNLTAFNQMFEKTHMVDPDNDGYGDWLKDEGVTDSSDKFKGKFNRDVFNKMFDESARKQGASRPSNALIHPEAMALTLAPSMGLELGRERPDTFTPAPNSKQQFSDLMDAYSREATISDKVSNVRVENRSIDAYRANREKGPDPFTDQERAQMYEAEKQIKQREQQRQVRAAGQGVLEQQYFDRMKQLVITDRQ</sequence>
<feature type="domain" description="J" evidence="2">
    <location>
        <begin position="164"/>
        <end position="227"/>
    </location>
</feature>
<dbReference type="PANTHER" id="PTHR43908:SF3">
    <property type="entry name" value="AT29763P-RELATED"/>
    <property type="match status" value="1"/>
</dbReference>
<evidence type="ECO:0000259" key="2">
    <source>
        <dbReference type="PROSITE" id="PS50076"/>
    </source>
</evidence>